<proteinExistence type="predicted"/>
<organism evidence="2">
    <name type="scientific">uncultured Desulfobacteraceae bacterium</name>
    <dbReference type="NCBI Taxonomy" id="218296"/>
    <lineage>
        <taxon>Bacteria</taxon>
        <taxon>Pseudomonadati</taxon>
        <taxon>Thermodesulfobacteriota</taxon>
        <taxon>Desulfobacteria</taxon>
        <taxon>Desulfobacterales</taxon>
        <taxon>Desulfobacteraceae</taxon>
        <taxon>environmental samples</taxon>
    </lineage>
</organism>
<keyword evidence="1" id="KW-1277">Toxin-antitoxin system</keyword>
<protein>
    <submittedName>
        <fullName evidence="2">Predicted plasmid stabilisation protein ParE</fullName>
    </submittedName>
</protein>
<evidence type="ECO:0000313" key="2">
    <source>
        <dbReference type="EMBL" id="VEN75341.1"/>
    </source>
</evidence>
<reference evidence="2" key="1">
    <citation type="submission" date="2019-01" db="EMBL/GenBank/DDBJ databases">
        <authorList>
            <consortium name="Genoscope - CEA"/>
            <person name="William W."/>
        </authorList>
    </citation>
    <scope>NUCLEOTIDE SEQUENCE</scope>
    <source>
        <strain evidence="2">CR-1</strain>
    </source>
</reference>
<dbReference type="Pfam" id="PF05016">
    <property type="entry name" value="ParE_toxin"/>
    <property type="match status" value="1"/>
</dbReference>
<dbReference type="AlphaFoldDB" id="A0A484HJ91"/>
<name>A0A484HJ91_9BACT</name>
<gene>
    <name evidence="2" type="primary">parE</name>
    <name evidence="2" type="ORF">EPICR_80032</name>
</gene>
<dbReference type="Gene3D" id="3.30.2310.20">
    <property type="entry name" value="RelE-like"/>
    <property type="match status" value="1"/>
</dbReference>
<evidence type="ECO:0000256" key="1">
    <source>
        <dbReference type="ARBA" id="ARBA00022649"/>
    </source>
</evidence>
<dbReference type="InterPro" id="IPR007712">
    <property type="entry name" value="RelE/ParE_toxin"/>
</dbReference>
<sequence>MIAEPIIAPEALRDLDEAYSWYEDRRHGLGEDFLTCVDTVVQTICRNPGLYAKIYKDYRRALTRRFPYAVFYEHMDGKIIIYSVFHTSQSPDKWKNRLA</sequence>
<dbReference type="EMBL" id="CAACVI010000051">
    <property type="protein sequence ID" value="VEN75341.1"/>
    <property type="molecule type" value="Genomic_DNA"/>
</dbReference>
<dbReference type="InterPro" id="IPR035093">
    <property type="entry name" value="RelE/ParE_toxin_dom_sf"/>
</dbReference>
<accession>A0A484HJ91</accession>